<keyword evidence="1" id="KW-1133">Transmembrane helix</keyword>
<gene>
    <name evidence="2" type="ORF">DEA37_0000737</name>
</gene>
<protein>
    <submittedName>
        <fullName evidence="2">Uncharacterized protein</fullName>
    </submittedName>
</protein>
<reference evidence="2 3" key="1">
    <citation type="journal article" date="2019" name="Gigascience">
        <title>Whole-genome sequence of the oriental lung fluke Paragonimus westermani.</title>
        <authorList>
            <person name="Oey H."/>
            <person name="Zakrzewski M."/>
            <person name="Narain K."/>
            <person name="Devi K.R."/>
            <person name="Agatsuma T."/>
            <person name="Nawaratna S."/>
            <person name="Gobert G.N."/>
            <person name="Jones M.K."/>
            <person name="Ragan M.A."/>
            <person name="McManus D.P."/>
            <person name="Krause L."/>
        </authorList>
    </citation>
    <scope>NUCLEOTIDE SEQUENCE [LARGE SCALE GENOMIC DNA]</scope>
    <source>
        <strain evidence="2 3">IND2009</strain>
    </source>
</reference>
<keyword evidence="1" id="KW-0812">Transmembrane</keyword>
<keyword evidence="3" id="KW-1185">Reference proteome</keyword>
<feature type="non-terminal residue" evidence="2">
    <location>
        <position position="66"/>
    </location>
</feature>
<dbReference type="EMBL" id="QNGE01000896">
    <property type="protein sequence ID" value="KAA3678962.1"/>
    <property type="molecule type" value="Genomic_DNA"/>
</dbReference>
<feature type="non-terminal residue" evidence="2">
    <location>
        <position position="1"/>
    </location>
</feature>
<dbReference type="Proteomes" id="UP000324629">
    <property type="component" value="Unassembled WGS sequence"/>
</dbReference>
<evidence type="ECO:0000313" key="3">
    <source>
        <dbReference type="Proteomes" id="UP000324629"/>
    </source>
</evidence>
<organism evidence="2 3">
    <name type="scientific">Paragonimus westermani</name>
    <dbReference type="NCBI Taxonomy" id="34504"/>
    <lineage>
        <taxon>Eukaryota</taxon>
        <taxon>Metazoa</taxon>
        <taxon>Spiralia</taxon>
        <taxon>Lophotrochozoa</taxon>
        <taxon>Platyhelminthes</taxon>
        <taxon>Trematoda</taxon>
        <taxon>Digenea</taxon>
        <taxon>Plagiorchiida</taxon>
        <taxon>Troglotremata</taxon>
        <taxon>Troglotrematidae</taxon>
        <taxon>Paragonimus</taxon>
    </lineage>
</organism>
<proteinExistence type="predicted"/>
<accession>A0A5J4NU92</accession>
<sequence>VGSPKVCLKARSPLYVFVWLAVSLGYFLRAWRACLLFLYAHTIHCSPPFYNFEMKLDGSEFALQSA</sequence>
<feature type="transmembrane region" description="Helical" evidence="1">
    <location>
        <begin position="12"/>
        <end position="31"/>
    </location>
</feature>
<evidence type="ECO:0000313" key="2">
    <source>
        <dbReference type="EMBL" id="KAA3678962.1"/>
    </source>
</evidence>
<comment type="caution">
    <text evidence="2">The sequence shown here is derived from an EMBL/GenBank/DDBJ whole genome shotgun (WGS) entry which is preliminary data.</text>
</comment>
<keyword evidence="1" id="KW-0472">Membrane</keyword>
<evidence type="ECO:0000256" key="1">
    <source>
        <dbReference type="SAM" id="Phobius"/>
    </source>
</evidence>
<name>A0A5J4NU92_9TREM</name>
<dbReference type="AlphaFoldDB" id="A0A5J4NU92"/>